<name>A0A6A5TB07_9PLEO</name>
<dbReference type="AlphaFoldDB" id="A0A6A5TB07"/>
<accession>A0A6A5TB07</accession>
<proteinExistence type="predicted"/>
<sequence>MVELTPHEWKLVSGLVDDFKKIVEHQIKELPTRLVNEINLNDSNPGVILDVMAHPKHTKHPVTLEGKRVDPSQDGFSGLNLKQGAPDHNIYINEMLRAYERDIDCITASTDGAFEGFRAGFVTNIPPEVLKEKKIYNYKFFWVMAHRFNPPSSNDAKEYAEGVKPPSKA</sequence>
<evidence type="ECO:0000313" key="1">
    <source>
        <dbReference type="EMBL" id="KAF1949480.1"/>
    </source>
</evidence>
<dbReference type="Proteomes" id="UP000800035">
    <property type="component" value="Unassembled WGS sequence"/>
</dbReference>
<keyword evidence="2" id="KW-1185">Reference proteome</keyword>
<dbReference type="EMBL" id="ML977037">
    <property type="protein sequence ID" value="KAF1949480.1"/>
    <property type="molecule type" value="Genomic_DNA"/>
</dbReference>
<gene>
    <name evidence="1" type="ORF">CC80DRAFT_510556</name>
</gene>
<organism evidence="1 2">
    <name type="scientific">Byssothecium circinans</name>
    <dbReference type="NCBI Taxonomy" id="147558"/>
    <lineage>
        <taxon>Eukaryota</taxon>
        <taxon>Fungi</taxon>
        <taxon>Dikarya</taxon>
        <taxon>Ascomycota</taxon>
        <taxon>Pezizomycotina</taxon>
        <taxon>Dothideomycetes</taxon>
        <taxon>Pleosporomycetidae</taxon>
        <taxon>Pleosporales</taxon>
        <taxon>Massarineae</taxon>
        <taxon>Massarinaceae</taxon>
        <taxon>Byssothecium</taxon>
    </lineage>
</organism>
<protein>
    <submittedName>
        <fullName evidence="1">Uncharacterized protein</fullName>
    </submittedName>
</protein>
<reference evidence="1" key="1">
    <citation type="journal article" date="2020" name="Stud. Mycol.">
        <title>101 Dothideomycetes genomes: a test case for predicting lifestyles and emergence of pathogens.</title>
        <authorList>
            <person name="Haridas S."/>
            <person name="Albert R."/>
            <person name="Binder M."/>
            <person name="Bloem J."/>
            <person name="Labutti K."/>
            <person name="Salamov A."/>
            <person name="Andreopoulos B."/>
            <person name="Baker S."/>
            <person name="Barry K."/>
            <person name="Bills G."/>
            <person name="Bluhm B."/>
            <person name="Cannon C."/>
            <person name="Castanera R."/>
            <person name="Culley D."/>
            <person name="Daum C."/>
            <person name="Ezra D."/>
            <person name="Gonzalez J."/>
            <person name="Henrissat B."/>
            <person name="Kuo A."/>
            <person name="Liang C."/>
            <person name="Lipzen A."/>
            <person name="Lutzoni F."/>
            <person name="Magnuson J."/>
            <person name="Mondo S."/>
            <person name="Nolan M."/>
            <person name="Ohm R."/>
            <person name="Pangilinan J."/>
            <person name="Park H.-J."/>
            <person name="Ramirez L."/>
            <person name="Alfaro M."/>
            <person name="Sun H."/>
            <person name="Tritt A."/>
            <person name="Yoshinaga Y."/>
            <person name="Zwiers L.-H."/>
            <person name="Turgeon B."/>
            <person name="Goodwin S."/>
            <person name="Spatafora J."/>
            <person name="Crous P."/>
            <person name="Grigoriev I."/>
        </authorList>
    </citation>
    <scope>NUCLEOTIDE SEQUENCE</scope>
    <source>
        <strain evidence="1">CBS 675.92</strain>
    </source>
</reference>
<evidence type="ECO:0000313" key="2">
    <source>
        <dbReference type="Proteomes" id="UP000800035"/>
    </source>
</evidence>